<dbReference type="CDD" id="cd09087">
    <property type="entry name" value="Ape1-like_AP-endo"/>
    <property type="match status" value="1"/>
</dbReference>
<feature type="transmembrane region" description="Helical" evidence="9">
    <location>
        <begin position="259"/>
        <end position="280"/>
    </location>
</feature>
<evidence type="ECO:0000313" key="12">
    <source>
        <dbReference type="Proteomes" id="UP001064489"/>
    </source>
</evidence>
<dbReference type="PANTHER" id="PTHR22748">
    <property type="entry name" value="AP ENDONUCLEASE"/>
    <property type="match status" value="1"/>
</dbReference>
<feature type="site" description="Interaction with DNA substrate" evidence="8">
    <location>
        <position position="822"/>
    </location>
</feature>
<feature type="active site" description="Proton acceptor" evidence="6">
    <location>
        <position position="822"/>
    </location>
</feature>
<dbReference type="GO" id="GO:0005634">
    <property type="term" value="C:nucleus"/>
    <property type="evidence" value="ECO:0007669"/>
    <property type="project" value="TreeGrafter"/>
</dbReference>
<dbReference type="GO" id="GO:0008081">
    <property type="term" value="F:phosphoric diester hydrolase activity"/>
    <property type="evidence" value="ECO:0007669"/>
    <property type="project" value="TreeGrafter"/>
</dbReference>
<dbReference type="GO" id="GO:0003906">
    <property type="term" value="F:DNA-(apurinic or apyrimidinic site) endonuclease activity"/>
    <property type="evidence" value="ECO:0007669"/>
    <property type="project" value="TreeGrafter"/>
</dbReference>
<dbReference type="InterPro" id="IPR003034">
    <property type="entry name" value="SAP_dom"/>
</dbReference>
<keyword evidence="7" id="KW-0464">Manganese</keyword>
<dbReference type="PROSITE" id="PS00726">
    <property type="entry name" value="AP_NUCLEASE_F1_1"/>
    <property type="match status" value="1"/>
</dbReference>
<keyword evidence="5 7" id="KW-0460">Magnesium</keyword>
<feature type="transmembrane region" description="Helical" evidence="9">
    <location>
        <begin position="232"/>
        <end position="252"/>
    </location>
</feature>
<feature type="domain" description="SAP" evidence="10">
    <location>
        <begin position="405"/>
        <end position="439"/>
    </location>
</feature>
<dbReference type="PANTHER" id="PTHR22748:SF6">
    <property type="entry name" value="DNA-(APURINIC OR APYRIMIDINIC SITE) ENDONUCLEASE"/>
    <property type="match status" value="1"/>
</dbReference>
<dbReference type="PROSITE" id="PS51435">
    <property type="entry name" value="AP_NUCLEASE_F1_4"/>
    <property type="match status" value="1"/>
</dbReference>
<feature type="binding site" evidence="7">
    <location>
        <position position="821"/>
    </location>
    <ligand>
        <name>Mg(2+)</name>
        <dbReference type="ChEBI" id="CHEBI:18420"/>
        <label>1</label>
    </ligand>
</feature>
<comment type="cofactor">
    <cofactor evidence="1">
        <name>Mn(2+)</name>
        <dbReference type="ChEBI" id="CHEBI:29035"/>
    </cofactor>
</comment>
<feature type="active site" description="Proton donor/acceptor" evidence="6">
    <location>
        <position position="724"/>
    </location>
</feature>
<reference evidence="11" key="2">
    <citation type="submission" date="2023-02" db="EMBL/GenBank/DDBJ databases">
        <authorList>
            <person name="Swenson N.G."/>
            <person name="Wegrzyn J.L."/>
            <person name="Mcevoy S.L."/>
        </authorList>
    </citation>
    <scope>NUCLEOTIDE SEQUENCE</scope>
    <source>
        <strain evidence="11">91603</strain>
        <tissue evidence="11">Leaf</tissue>
    </source>
</reference>
<evidence type="ECO:0000256" key="2">
    <source>
        <dbReference type="ARBA" id="ARBA00007092"/>
    </source>
</evidence>
<dbReference type="NCBIfam" id="TIGR00195">
    <property type="entry name" value="exoDNase_III"/>
    <property type="match status" value="1"/>
</dbReference>
<dbReference type="InterPro" id="IPR005135">
    <property type="entry name" value="Endo/exonuclease/phosphatase"/>
</dbReference>
<dbReference type="InterPro" id="IPR004853">
    <property type="entry name" value="Sugar_P_trans_dom"/>
</dbReference>
<dbReference type="Proteomes" id="UP001064489">
    <property type="component" value="Chromosome 2"/>
</dbReference>
<dbReference type="EMBL" id="JAJSOW010000106">
    <property type="protein sequence ID" value="KAI9161732.1"/>
    <property type="molecule type" value="Genomic_DNA"/>
</dbReference>
<feature type="site" description="Transition state stabilizer" evidence="8">
    <location>
        <position position="726"/>
    </location>
</feature>
<feature type="transmembrane region" description="Helical" evidence="9">
    <location>
        <begin position="286"/>
        <end position="304"/>
    </location>
</feature>
<evidence type="ECO:0000256" key="4">
    <source>
        <dbReference type="ARBA" id="ARBA00022801"/>
    </source>
</evidence>
<evidence type="ECO:0000313" key="11">
    <source>
        <dbReference type="EMBL" id="KAI9161732.1"/>
    </source>
</evidence>
<keyword evidence="3 7" id="KW-0479">Metal-binding</keyword>
<dbReference type="InterPro" id="IPR020848">
    <property type="entry name" value="AP_endonuclease_F1_CS"/>
</dbReference>
<feature type="transmembrane region" description="Helical" evidence="9">
    <location>
        <begin position="194"/>
        <end position="212"/>
    </location>
</feature>
<feature type="binding site" evidence="7">
    <location>
        <position position="577"/>
    </location>
    <ligand>
        <name>Mg(2+)</name>
        <dbReference type="ChEBI" id="CHEBI:18420"/>
        <label>1</label>
    </ligand>
</feature>
<keyword evidence="12" id="KW-1185">Reference proteome</keyword>
<feature type="binding site" evidence="7">
    <location>
        <position position="608"/>
    </location>
    <ligand>
        <name>Mg(2+)</name>
        <dbReference type="ChEBI" id="CHEBI:18420"/>
        <label>1</label>
    </ligand>
</feature>
<dbReference type="SUPFAM" id="SSF56219">
    <property type="entry name" value="DNase I-like"/>
    <property type="match status" value="1"/>
</dbReference>
<feature type="transmembrane region" description="Helical" evidence="9">
    <location>
        <begin position="133"/>
        <end position="150"/>
    </location>
</feature>
<comment type="cofactor">
    <cofactor evidence="7">
        <name>Mg(2+)</name>
        <dbReference type="ChEBI" id="CHEBI:18420"/>
    </cofactor>
    <cofactor evidence="7">
        <name>Mn(2+)</name>
        <dbReference type="ChEBI" id="CHEBI:29035"/>
    </cofactor>
    <text evidence="7">Probably binds two magnesium or manganese ions per subunit.</text>
</comment>
<dbReference type="GO" id="GO:0046872">
    <property type="term" value="F:metal ion binding"/>
    <property type="evidence" value="ECO:0007669"/>
    <property type="project" value="UniProtKB-KW"/>
</dbReference>
<feature type="transmembrane region" description="Helical" evidence="9">
    <location>
        <begin position="156"/>
        <end position="173"/>
    </location>
</feature>
<feature type="site" description="Important for catalytic activity" evidence="8">
    <location>
        <position position="796"/>
    </location>
</feature>
<dbReference type="InterPro" id="IPR004808">
    <property type="entry name" value="AP_endonuc_1"/>
</dbReference>
<dbReference type="AlphaFoldDB" id="A0AAD5IGB2"/>
<evidence type="ECO:0000256" key="3">
    <source>
        <dbReference type="ARBA" id="ARBA00022723"/>
    </source>
</evidence>
<gene>
    <name evidence="11" type="ORF">LWI28_020225</name>
</gene>
<feature type="active site" evidence="6">
    <location>
        <position position="684"/>
    </location>
</feature>
<keyword evidence="4" id="KW-0378">Hydrolase</keyword>
<dbReference type="GO" id="GO:0008311">
    <property type="term" value="F:double-stranded DNA 3'-5' DNA exonuclease activity"/>
    <property type="evidence" value="ECO:0007669"/>
    <property type="project" value="TreeGrafter"/>
</dbReference>
<dbReference type="InterPro" id="IPR036691">
    <property type="entry name" value="Endo/exonu/phosph_ase_sf"/>
</dbReference>
<feature type="transmembrane region" description="Helical" evidence="9">
    <location>
        <begin position="42"/>
        <end position="67"/>
    </location>
</feature>
<feature type="transmembrane region" description="Helical" evidence="9">
    <location>
        <begin position="106"/>
        <end position="126"/>
    </location>
</feature>
<dbReference type="GO" id="GO:0003677">
    <property type="term" value="F:DNA binding"/>
    <property type="evidence" value="ECO:0007669"/>
    <property type="project" value="InterPro"/>
</dbReference>
<dbReference type="Pfam" id="PF03151">
    <property type="entry name" value="TPT"/>
    <property type="match status" value="1"/>
</dbReference>
<dbReference type="PROSITE" id="PS00728">
    <property type="entry name" value="AP_NUCLEASE_F1_3"/>
    <property type="match status" value="1"/>
</dbReference>
<evidence type="ECO:0000256" key="8">
    <source>
        <dbReference type="PIRSR" id="PIRSR604808-3"/>
    </source>
</evidence>
<feature type="binding site" evidence="7">
    <location>
        <position position="724"/>
    </location>
    <ligand>
        <name>Mg(2+)</name>
        <dbReference type="ChEBI" id="CHEBI:18420"/>
        <label>1</label>
    </ligand>
</feature>
<evidence type="ECO:0000256" key="6">
    <source>
        <dbReference type="PIRSR" id="PIRSR604808-1"/>
    </source>
</evidence>
<keyword evidence="9" id="KW-1133">Transmembrane helix</keyword>
<keyword evidence="9" id="KW-0472">Membrane</keyword>
<evidence type="ECO:0000259" key="10">
    <source>
        <dbReference type="PROSITE" id="PS50800"/>
    </source>
</evidence>
<dbReference type="Gene3D" id="3.60.10.10">
    <property type="entry name" value="Endonuclease/exonuclease/phosphatase"/>
    <property type="match status" value="1"/>
</dbReference>
<comment type="similarity">
    <text evidence="2">Belongs to the DNA repair enzymes AP/ExoA family.</text>
</comment>
<dbReference type="GO" id="GO:0006284">
    <property type="term" value="P:base-excision repair"/>
    <property type="evidence" value="ECO:0007669"/>
    <property type="project" value="TreeGrafter"/>
</dbReference>
<name>A0AAD5IGB2_ACENE</name>
<feature type="binding site" evidence="7">
    <location>
        <position position="726"/>
    </location>
    <ligand>
        <name>Mg(2+)</name>
        <dbReference type="ChEBI" id="CHEBI:18420"/>
        <label>1</label>
    </ligand>
</feature>
<dbReference type="FunFam" id="3.60.10.10:FF:000041">
    <property type="entry name" value="DNA-(apurinic or apyrimidinic site) lyase"/>
    <property type="match status" value="1"/>
</dbReference>
<feature type="transmembrane region" description="Helical" evidence="9">
    <location>
        <begin position="12"/>
        <end position="30"/>
    </location>
</feature>
<dbReference type="InterPro" id="IPR020847">
    <property type="entry name" value="AP_endonuclease_F1_BS"/>
</dbReference>
<protein>
    <recommendedName>
        <fullName evidence="10">SAP domain-containing protein</fullName>
    </recommendedName>
</protein>
<organism evidence="11 12">
    <name type="scientific">Acer negundo</name>
    <name type="common">Box elder</name>
    <dbReference type="NCBI Taxonomy" id="4023"/>
    <lineage>
        <taxon>Eukaryota</taxon>
        <taxon>Viridiplantae</taxon>
        <taxon>Streptophyta</taxon>
        <taxon>Embryophyta</taxon>
        <taxon>Tracheophyta</taxon>
        <taxon>Spermatophyta</taxon>
        <taxon>Magnoliopsida</taxon>
        <taxon>eudicotyledons</taxon>
        <taxon>Gunneridae</taxon>
        <taxon>Pentapetalae</taxon>
        <taxon>rosids</taxon>
        <taxon>malvids</taxon>
        <taxon>Sapindales</taxon>
        <taxon>Sapindaceae</taxon>
        <taxon>Hippocastanoideae</taxon>
        <taxon>Acereae</taxon>
        <taxon>Acer</taxon>
    </lineage>
</organism>
<evidence type="ECO:0000256" key="5">
    <source>
        <dbReference type="ARBA" id="ARBA00022842"/>
    </source>
</evidence>
<evidence type="ECO:0000256" key="7">
    <source>
        <dbReference type="PIRSR" id="PIRSR604808-2"/>
    </source>
</evidence>
<accession>A0AAD5IGB2</accession>
<dbReference type="PROSITE" id="PS50800">
    <property type="entry name" value="SAP"/>
    <property type="match status" value="1"/>
</dbReference>
<comment type="caution">
    <text evidence="11">The sequence shown here is derived from an EMBL/GenBank/DDBJ whole genome shotgun (WGS) entry which is preliminary data.</text>
</comment>
<dbReference type="NCBIfam" id="TIGR00633">
    <property type="entry name" value="xth"/>
    <property type="match status" value="1"/>
</dbReference>
<reference evidence="11" key="1">
    <citation type="journal article" date="2022" name="Plant J.">
        <title>Strategies of tolerance reflected in two North American maple genomes.</title>
        <authorList>
            <person name="McEvoy S.L."/>
            <person name="Sezen U.U."/>
            <person name="Trouern-Trend A."/>
            <person name="McMahon S.M."/>
            <person name="Schaberg P.G."/>
            <person name="Yang J."/>
            <person name="Wegrzyn J.L."/>
            <person name="Swenson N.G."/>
        </authorList>
    </citation>
    <scope>NUCLEOTIDE SEQUENCE</scope>
    <source>
        <strain evidence="11">91603</strain>
    </source>
</reference>
<sequence length="831" mass="92111">MSSSPPKKQAVFIVSLVVLWYSSNIGVLLLNKFLLSNYGFRFPIFLTMCHMSACAILSYISIAFLKIVPLQNVKSRSQFAKIATLSIVFCASVVGGNISLRYLPVSFNQAVGATTPFFTALFAYLVTLKREAWITYGTLVPVVTGVVIASEGEPGFHLYGFIMCISATAARAFKSVLQSILLSSEGEKLNSMNLLLYMSPVAVLVLMPAAIIMEPNVMEVTLSLAKEHRYLWLLLLLNSTLAYSANLLNFLVTKHTSALTLQVLGNAKGAVAVVISILLFRNPVTFIGIAGFGGPFWLLLSQVIDEMHKVLQLGFSGFINFNCFAQTPRILNIKTPASLKARAKGPKFILFNSSKPISSIVEVKEDKKFKGIMDTSPNSDQGVIKENNMESEIKLQSIKDDPGRIEVMTVLELRTTLRSIGVPAKGCKRDLVYALKGYVTKKAEDEVSHLEIQEVTSISSKSLSVEGKGKKLSIQDHVEEVSFTSEVSVPRKSKRKVKQSAVENKTVEVDAEIVRTKRKLSIKTDEISVTLPINQSEPWTILAHKKPQKGWVPYNPRTMRPPPPSGDTKSMKLLSWNVNGLRALLKSEGFSALQLAQREDFDVLCLQETKLQEKDVESIRESLIDGYESSFWTCSVSKLGYSGTAIISRVKPLSVTYGLGIADHDSEGRVVTAEFDSFYLINCYVPNSGDGLRRLPYRIAEWDISLSSYMKELEKKKPVILTGDLNCAHQEIDIYNPAGNRRSAGFTDEERQSFGTNFLSQGFVDTFRAQHPDVVGYTYWAYRQGARKTNRGWRLDYFLVSGSIADKAHDSYILPDVGGSDHCPIGLVLKL</sequence>
<evidence type="ECO:0000256" key="1">
    <source>
        <dbReference type="ARBA" id="ARBA00001936"/>
    </source>
</evidence>
<dbReference type="Pfam" id="PF03372">
    <property type="entry name" value="Exo_endo_phos"/>
    <property type="match status" value="1"/>
</dbReference>
<feature type="transmembrane region" description="Helical" evidence="9">
    <location>
        <begin position="79"/>
        <end position="100"/>
    </location>
</feature>
<evidence type="ECO:0000256" key="9">
    <source>
        <dbReference type="SAM" id="Phobius"/>
    </source>
</evidence>
<proteinExistence type="inferred from homology"/>
<feature type="binding site" evidence="7">
    <location>
        <position position="822"/>
    </location>
    <ligand>
        <name>Mg(2+)</name>
        <dbReference type="ChEBI" id="CHEBI:18420"/>
        <label>1</label>
    </ligand>
</feature>
<keyword evidence="9" id="KW-0812">Transmembrane</keyword>